<dbReference type="SMART" id="SM00260">
    <property type="entry name" value="CheW"/>
    <property type="match status" value="3"/>
</dbReference>
<dbReference type="Proteomes" id="UP000002012">
    <property type="component" value="Chromosome"/>
</dbReference>
<dbReference type="PROSITE" id="PS50851">
    <property type="entry name" value="CHEW"/>
    <property type="match status" value="3"/>
</dbReference>
<dbReference type="GO" id="GO:0006935">
    <property type="term" value="P:chemotaxis"/>
    <property type="evidence" value="ECO:0007669"/>
    <property type="project" value="InterPro"/>
</dbReference>
<dbReference type="InterPro" id="IPR039315">
    <property type="entry name" value="CheW"/>
</dbReference>
<dbReference type="CDD" id="cd00732">
    <property type="entry name" value="CheW"/>
    <property type="match status" value="1"/>
</dbReference>
<name>D4H5N6_DENA2</name>
<reference evidence="2 3" key="1">
    <citation type="journal article" date="2010" name="Stand. Genomic Sci.">
        <title>Complete genome sequence of Denitrovibrio acetiphilus type strain (N2460).</title>
        <authorList>
            <person name="Kiss H."/>
            <person name="Lang E."/>
            <person name="Lapidus A."/>
            <person name="Copeland A."/>
            <person name="Nolan M."/>
            <person name="Glavina Del Rio T."/>
            <person name="Chen F."/>
            <person name="Lucas S."/>
            <person name="Tice H."/>
            <person name="Cheng J.F."/>
            <person name="Han C."/>
            <person name="Goodwin L."/>
            <person name="Pitluck S."/>
            <person name="Liolios K."/>
            <person name="Pati A."/>
            <person name="Ivanova N."/>
            <person name="Mavromatis K."/>
            <person name="Chen A."/>
            <person name="Palaniappan K."/>
            <person name="Land M."/>
            <person name="Hauser L."/>
            <person name="Chang Y.J."/>
            <person name="Jeffries C.D."/>
            <person name="Detter J.C."/>
            <person name="Brettin T."/>
            <person name="Spring S."/>
            <person name="Rohde M."/>
            <person name="Goker M."/>
            <person name="Woyke T."/>
            <person name="Bristow J."/>
            <person name="Eisen J.A."/>
            <person name="Markowitz V."/>
            <person name="Hugenholtz P."/>
            <person name="Kyrpides N.C."/>
            <person name="Klenk H.P."/>
        </authorList>
    </citation>
    <scope>NUCLEOTIDE SEQUENCE [LARGE SCALE GENOMIC DNA]</scope>
    <source>
        <strain evidence="3">DSM 12809 / NBRC 114555 / N2460</strain>
    </source>
</reference>
<accession>D4H5N6</accession>
<gene>
    <name evidence="2" type="ordered locus">Dacet_2723</name>
</gene>
<evidence type="ECO:0000313" key="2">
    <source>
        <dbReference type="EMBL" id="ADD69477.1"/>
    </source>
</evidence>
<organism evidence="2 3">
    <name type="scientific">Denitrovibrio acetiphilus (strain DSM 12809 / NBRC 114555 / N2460)</name>
    <dbReference type="NCBI Taxonomy" id="522772"/>
    <lineage>
        <taxon>Bacteria</taxon>
        <taxon>Pseudomonadati</taxon>
        <taxon>Deferribacterota</taxon>
        <taxon>Deferribacteres</taxon>
        <taxon>Deferribacterales</taxon>
        <taxon>Geovibrionaceae</taxon>
        <taxon>Denitrovibrio</taxon>
    </lineage>
</organism>
<evidence type="ECO:0000259" key="1">
    <source>
        <dbReference type="PROSITE" id="PS50851"/>
    </source>
</evidence>
<dbReference type="STRING" id="522772.Dacet_2723"/>
<dbReference type="HOGENOM" id="CLU_040928_0_0_0"/>
<sequence>MSDNTLETESIYVSFGVGAETYGIGIEDVRQIIRVPKITRVPKMPDYVLGMTNLRGEVLPLVDLSMRLGYKHPCVHGEDTRVIVVDKQGILTGLIVESVNEVKSTEMHDIDKFPDILNAGVDKKYISGILKVGKGEDVSIIQLINTDEIIDIDSAGKYLEQNSALIKKEKKEDVVAGAIDEKRFISFNIKEQEYAIEIHKINEIIWMPEVTSVPGLPSYVLGIFSLRGEVIPLLSLHSRFGMTLNRDDETTRVVIVDIGNVMVAFAADKVNAVVSVDESLIELPPKVYEDQEGSEVSAVLKLEDGKRLVMALEPENLVDDAELEALKSVAEQSKGGTHMNYDVTNTADEEKQIVTFQIENEHYGIYIQKVQEINRYTNVTKIPKTPKFVEGIINLRGEVIPLIDLRSRFELETKPRDEFTRVIIINLQNMKVGFVVDWVDEVLRIRQEDIDPVPPVLGAAVNSEFIEGVINFDKNEKMILLLDVEELFSRAEIKKLENLQEG</sequence>
<dbReference type="PANTHER" id="PTHR22617">
    <property type="entry name" value="CHEMOTAXIS SENSOR HISTIDINE KINASE-RELATED"/>
    <property type="match status" value="1"/>
</dbReference>
<dbReference type="GO" id="GO:0007165">
    <property type="term" value="P:signal transduction"/>
    <property type="evidence" value="ECO:0007669"/>
    <property type="project" value="InterPro"/>
</dbReference>
<feature type="domain" description="CheW-like" evidence="1">
    <location>
        <begin position="9"/>
        <end position="155"/>
    </location>
</feature>
<dbReference type="RefSeq" id="WP_013011970.1">
    <property type="nucleotide sequence ID" value="NC_013943.1"/>
</dbReference>
<feature type="domain" description="CheW-like" evidence="1">
    <location>
        <begin position="181"/>
        <end position="323"/>
    </location>
</feature>
<dbReference type="Pfam" id="PF01584">
    <property type="entry name" value="CheW"/>
    <property type="match status" value="3"/>
</dbReference>
<evidence type="ECO:0000313" key="3">
    <source>
        <dbReference type="Proteomes" id="UP000002012"/>
    </source>
</evidence>
<dbReference type="InterPro" id="IPR036061">
    <property type="entry name" value="CheW-like_dom_sf"/>
</dbReference>
<dbReference type="EMBL" id="CP001968">
    <property type="protein sequence ID" value="ADD69477.1"/>
    <property type="molecule type" value="Genomic_DNA"/>
</dbReference>
<feature type="domain" description="CheW-like" evidence="1">
    <location>
        <begin position="350"/>
        <end position="493"/>
    </location>
</feature>
<dbReference type="PANTHER" id="PTHR22617:SF23">
    <property type="entry name" value="CHEMOTAXIS PROTEIN CHEW"/>
    <property type="match status" value="1"/>
</dbReference>
<dbReference type="OrthoDB" id="9790406at2"/>
<dbReference type="GO" id="GO:0005829">
    <property type="term" value="C:cytosol"/>
    <property type="evidence" value="ECO:0007669"/>
    <property type="project" value="TreeGrafter"/>
</dbReference>
<dbReference type="eggNOG" id="COG0835">
    <property type="taxonomic scope" value="Bacteria"/>
</dbReference>
<dbReference type="Gene3D" id="2.40.50.180">
    <property type="entry name" value="CheA-289, Domain 4"/>
    <property type="match status" value="3"/>
</dbReference>
<dbReference type="InParanoid" id="D4H5N6"/>
<keyword evidence="3" id="KW-1185">Reference proteome</keyword>
<protein>
    <submittedName>
        <fullName evidence="2">CheW protein</fullName>
    </submittedName>
</protein>
<dbReference type="InterPro" id="IPR002545">
    <property type="entry name" value="CheW-lke_dom"/>
</dbReference>
<proteinExistence type="predicted"/>
<dbReference type="AlphaFoldDB" id="D4H5N6"/>
<dbReference type="PaxDb" id="522772-Dacet_2723"/>
<dbReference type="SUPFAM" id="SSF50341">
    <property type="entry name" value="CheW-like"/>
    <property type="match status" value="3"/>
</dbReference>
<dbReference type="Gene3D" id="2.30.30.40">
    <property type="entry name" value="SH3 Domains"/>
    <property type="match status" value="3"/>
</dbReference>
<dbReference type="KEGG" id="dap:Dacet_2723"/>